<dbReference type="InterPro" id="IPR000415">
    <property type="entry name" value="Nitroreductase-like"/>
</dbReference>
<proteinExistence type="predicted"/>
<name>A0ABW2FAI4_9BACL</name>
<dbReference type="Proteomes" id="UP001596378">
    <property type="component" value="Unassembled WGS sequence"/>
</dbReference>
<evidence type="ECO:0000313" key="2">
    <source>
        <dbReference type="EMBL" id="MFC7150262.1"/>
    </source>
</evidence>
<keyword evidence="3" id="KW-1185">Reference proteome</keyword>
<feature type="domain" description="Nitroreductase" evidence="1">
    <location>
        <begin position="7"/>
        <end position="166"/>
    </location>
</feature>
<dbReference type="EMBL" id="JBHTAI010000010">
    <property type="protein sequence ID" value="MFC7150262.1"/>
    <property type="molecule type" value="Genomic_DNA"/>
</dbReference>
<dbReference type="RefSeq" id="WP_378045863.1">
    <property type="nucleotide sequence ID" value="NZ_JBHMDN010000008.1"/>
</dbReference>
<dbReference type="PANTHER" id="PTHR43821">
    <property type="entry name" value="NAD(P)H NITROREDUCTASE YDJA-RELATED"/>
    <property type="match status" value="1"/>
</dbReference>
<evidence type="ECO:0000313" key="3">
    <source>
        <dbReference type="Proteomes" id="UP001596378"/>
    </source>
</evidence>
<gene>
    <name evidence="2" type="ORF">ACFQMJ_17175</name>
</gene>
<organism evidence="2 3">
    <name type="scientific">Cohnella cellulosilytica</name>
    <dbReference type="NCBI Taxonomy" id="986710"/>
    <lineage>
        <taxon>Bacteria</taxon>
        <taxon>Bacillati</taxon>
        <taxon>Bacillota</taxon>
        <taxon>Bacilli</taxon>
        <taxon>Bacillales</taxon>
        <taxon>Paenibacillaceae</taxon>
        <taxon>Cohnella</taxon>
    </lineage>
</organism>
<dbReference type="InterPro" id="IPR029479">
    <property type="entry name" value="Nitroreductase"/>
</dbReference>
<dbReference type="PANTHER" id="PTHR43821:SF1">
    <property type="entry name" value="NAD(P)H NITROREDUCTASE YDJA-RELATED"/>
    <property type="match status" value="1"/>
</dbReference>
<dbReference type="Gene3D" id="3.40.109.10">
    <property type="entry name" value="NADH Oxidase"/>
    <property type="match status" value="2"/>
</dbReference>
<evidence type="ECO:0000259" key="1">
    <source>
        <dbReference type="Pfam" id="PF00881"/>
    </source>
</evidence>
<sequence>MNFSQLIKERRTIRRFKPSPVQQQLVLALLEQAATLWGAEGSQNWRCMYYDSTEAHIRLAESMLAKVTASQLGKFIPSKMTELLTKPVLNTPALLVFIAAAGDNQRQSDENYAAVCSIMQNLQLLGWEAGLGMLWYTEPFLNNPSFFEEIGLQPGERFAGILNIGYFDRAPRARSRTPAERNWTEFTTNSQTLKDNEHSYVPSESILEKLNIAVWAPNDGLREPWRFIYVTDDEAVAKLQPSRGNSSPSFLVVVEKKETDPHKQGEDYAAICCLIQNFDLLAKAEDWDVRRTIPEWVYEPQPPIPLKIHQQEKIVAVLEIGKMEQRPRSSLASPALNVTRL</sequence>
<protein>
    <submittedName>
        <fullName evidence="2">Nitroreductase family protein</fullName>
    </submittedName>
</protein>
<reference evidence="3" key="1">
    <citation type="journal article" date="2019" name="Int. J. Syst. Evol. Microbiol.">
        <title>The Global Catalogue of Microorganisms (GCM) 10K type strain sequencing project: providing services to taxonomists for standard genome sequencing and annotation.</title>
        <authorList>
            <consortium name="The Broad Institute Genomics Platform"/>
            <consortium name="The Broad Institute Genome Sequencing Center for Infectious Disease"/>
            <person name="Wu L."/>
            <person name="Ma J."/>
        </authorList>
    </citation>
    <scope>NUCLEOTIDE SEQUENCE [LARGE SCALE GENOMIC DNA]</scope>
    <source>
        <strain evidence="3">KCTC 12907</strain>
    </source>
</reference>
<dbReference type="SUPFAM" id="SSF55469">
    <property type="entry name" value="FMN-dependent nitroreductase-like"/>
    <property type="match status" value="2"/>
</dbReference>
<dbReference type="Pfam" id="PF00881">
    <property type="entry name" value="Nitroreductase"/>
    <property type="match status" value="1"/>
</dbReference>
<dbReference type="InterPro" id="IPR052530">
    <property type="entry name" value="NAD(P)H_nitroreductase"/>
</dbReference>
<comment type="caution">
    <text evidence="2">The sequence shown here is derived from an EMBL/GenBank/DDBJ whole genome shotgun (WGS) entry which is preliminary data.</text>
</comment>
<accession>A0ABW2FAI4</accession>